<dbReference type="AlphaFoldDB" id="A0A0C2IFH9"/>
<keyword evidence="2" id="KW-0472">Membrane</keyword>
<dbReference type="EMBL" id="JWZT01004451">
    <property type="protein sequence ID" value="KII64094.1"/>
    <property type="molecule type" value="Genomic_DNA"/>
</dbReference>
<sequence length="163" mass="18527">MVSKSYFSALLIPTFYCLGFSLFVYPADQLIRGELVLEHEAKHPHFATFVVLTYSVTTCAFLYLRELELPFMSSLGFVTLDHVFKTVMILAIVMSVFKNLIGSDPLTLVVSCFSSMFKSKPKKATRESKKAEAKVSDDEEEEESVQVESPKKVRTTRRRISRP</sequence>
<feature type="transmembrane region" description="Helical" evidence="2">
    <location>
        <begin position="46"/>
        <end position="64"/>
    </location>
</feature>
<keyword evidence="2" id="KW-0812">Transmembrane</keyword>
<evidence type="ECO:0000256" key="1">
    <source>
        <dbReference type="SAM" id="MobiDB-lite"/>
    </source>
</evidence>
<dbReference type="Proteomes" id="UP000031668">
    <property type="component" value="Unassembled WGS sequence"/>
</dbReference>
<keyword evidence="2" id="KW-1133">Transmembrane helix</keyword>
<feature type="compositionally biased region" description="Basic residues" evidence="1">
    <location>
        <begin position="152"/>
        <end position="163"/>
    </location>
</feature>
<reference evidence="3 4" key="1">
    <citation type="journal article" date="2014" name="Genome Biol. Evol.">
        <title>The genome of the myxosporean Thelohanellus kitauei shows adaptations to nutrient acquisition within its fish host.</title>
        <authorList>
            <person name="Yang Y."/>
            <person name="Xiong J."/>
            <person name="Zhou Z."/>
            <person name="Huo F."/>
            <person name="Miao W."/>
            <person name="Ran C."/>
            <person name="Liu Y."/>
            <person name="Zhang J."/>
            <person name="Feng J."/>
            <person name="Wang M."/>
            <person name="Wang M."/>
            <person name="Wang L."/>
            <person name="Yao B."/>
        </authorList>
    </citation>
    <scope>NUCLEOTIDE SEQUENCE [LARGE SCALE GENOMIC DNA]</scope>
    <source>
        <strain evidence="3">Wuqing</strain>
    </source>
</reference>
<feature type="compositionally biased region" description="Basic and acidic residues" evidence="1">
    <location>
        <begin position="124"/>
        <end position="136"/>
    </location>
</feature>
<name>A0A0C2IFH9_THEKT</name>
<feature type="region of interest" description="Disordered" evidence="1">
    <location>
        <begin position="119"/>
        <end position="163"/>
    </location>
</feature>
<comment type="caution">
    <text evidence="3">The sequence shown here is derived from an EMBL/GenBank/DDBJ whole genome shotgun (WGS) entry which is preliminary data.</text>
</comment>
<accession>A0A0C2IFH9</accession>
<gene>
    <name evidence="3" type="ORF">RF11_00835</name>
</gene>
<protein>
    <submittedName>
        <fullName evidence="3">Uncharacterized protein</fullName>
    </submittedName>
</protein>
<keyword evidence="4" id="KW-1185">Reference proteome</keyword>
<evidence type="ECO:0000313" key="3">
    <source>
        <dbReference type="EMBL" id="KII64094.1"/>
    </source>
</evidence>
<organism evidence="3 4">
    <name type="scientific">Thelohanellus kitauei</name>
    <name type="common">Myxosporean</name>
    <dbReference type="NCBI Taxonomy" id="669202"/>
    <lineage>
        <taxon>Eukaryota</taxon>
        <taxon>Metazoa</taxon>
        <taxon>Cnidaria</taxon>
        <taxon>Myxozoa</taxon>
        <taxon>Myxosporea</taxon>
        <taxon>Bivalvulida</taxon>
        <taxon>Platysporina</taxon>
        <taxon>Myxobolidae</taxon>
        <taxon>Thelohanellus</taxon>
    </lineage>
</organism>
<proteinExistence type="predicted"/>
<evidence type="ECO:0000313" key="4">
    <source>
        <dbReference type="Proteomes" id="UP000031668"/>
    </source>
</evidence>
<evidence type="ECO:0000256" key="2">
    <source>
        <dbReference type="SAM" id="Phobius"/>
    </source>
</evidence>
<feature type="transmembrane region" description="Helical" evidence="2">
    <location>
        <begin position="6"/>
        <end position="25"/>
    </location>
</feature>